<dbReference type="RefSeq" id="WP_069643091.1">
    <property type="nucleotide sequence ID" value="NZ_MIJE01000022.1"/>
</dbReference>
<gene>
    <name evidence="1" type="ORF">BHF68_05450</name>
</gene>
<dbReference type="Proteomes" id="UP000094296">
    <property type="component" value="Unassembled WGS sequence"/>
</dbReference>
<keyword evidence="2" id="KW-1185">Reference proteome</keyword>
<dbReference type="AlphaFoldDB" id="A0A1E5G242"/>
<evidence type="ECO:0000313" key="1">
    <source>
        <dbReference type="EMBL" id="OEF97045.1"/>
    </source>
</evidence>
<name>A0A1E5G242_9FIRM</name>
<reference evidence="1 2" key="1">
    <citation type="submission" date="2016-09" db="EMBL/GenBank/DDBJ databases">
        <title>Draft genome sequence for the type strain of Desulfuribacillus alkaliarsenatis AHT28, an obligately anaerobic, sulfidogenic bacterium isolated from Russian soda lake sediments.</title>
        <authorList>
            <person name="Abin C.A."/>
            <person name="Hollibaugh J.T."/>
        </authorList>
    </citation>
    <scope>NUCLEOTIDE SEQUENCE [LARGE SCALE GENOMIC DNA]</scope>
    <source>
        <strain evidence="1 2">AHT28</strain>
    </source>
</reference>
<dbReference type="OrthoDB" id="2087546at2"/>
<dbReference type="EMBL" id="MIJE01000022">
    <property type="protein sequence ID" value="OEF97045.1"/>
    <property type="molecule type" value="Genomic_DNA"/>
</dbReference>
<comment type="caution">
    <text evidence="1">The sequence shown here is derived from an EMBL/GenBank/DDBJ whole genome shotgun (WGS) entry which is preliminary data.</text>
</comment>
<proteinExistence type="predicted"/>
<evidence type="ECO:0000313" key="2">
    <source>
        <dbReference type="Proteomes" id="UP000094296"/>
    </source>
</evidence>
<organism evidence="1 2">
    <name type="scientific">Desulfuribacillus alkaliarsenatis</name>
    <dbReference type="NCBI Taxonomy" id="766136"/>
    <lineage>
        <taxon>Bacteria</taxon>
        <taxon>Bacillati</taxon>
        <taxon>Bacillota</taxon>
        <taxon>Desulfuribacillia</taxon>
        <taxon>Desulfuribacillales</taxon>
        <taxon>Desulfuribacillaceae</taxon>
        <taxon>Desulfuribacillus</taxon>
    </lineage>
</organism>
<sequence length="77" mass="9127">MNRYIMTLEELERYLVIDDFTFSYKGKDYFICPLDGVFSTGEFDKEPFDYKTFDDLINDFLLEGKPLKDVIGDIEPH</sequence>
<accession>A0A1E5G242</accession>
<dbReference type="STRING" id="766136.BHF68_05450"/>
<protein>
    <submittedName>
        <fullName evidence="1">Uncharacterized protein</fullName>
    </submittedName>
</protein>